<organism evidence="2 4">
    <name type="scientific">Parerythrobacter jejuensis</name>
    <dbReference type="NCBI Taxonomy" id="795812"/>
    <lineage>
        <taxon>Bacteria</taxon>
        <taxon>Pseudomonadati</taxon>
        <taxon>Pseudomonadota</taxon>
        <taxon>Alphaproteobacteria</taxon>
        <taxon>Sphingomonadales</taxon>
        <taxon>Erythrobacteraceae</taxon>
        <taxon>Parerythrobacter</taxon>
    </lineage>
</organism>
<comment type="caution">
    <text evidence="2">The sequence shown here is derived from an EMBL/GenBank/DDBJ whole genome shotgun (WGS) entry which is preliminary data.</text>
</comment>
<dbReference type="OrthoDB" id="9808290at2"/>
<dbReference type="Gene3D" id="2.60.120.1140">
    <property type="entry name" value="Protein of unknown function DUF192"/>
    <property type="match status" value="1"/>
</dbReference>
<protein>
    <submittedName>
        <fullName evidence="2">DUF192 domain-containing protein</fullName>
    </submittedName>
</protein>
<evidence type="ECO:0000313" key="3">
    <source>
        <dbReference type="EMBL" id="MXP34102.1"/>
    </source>
</evidence>
<dbReference type="PROSITE" id="PS51257">
    <property type="entry name" value="PROKAR_LIPOPROTEIN"/>
    <property type="match status" value="1"/>
</dbReference>
<dbReference type="EMBL" id="WTYE01000001">
    <property type="protein sequence ID" value="MXP34102.1"/>
    <property type="molecule type" value="Genomic_DNA"/>
</dbReference>
<dbReference type="EMBL" id="WTYE01000001">
    <property type="protein sequence ID" value="MXP31342.1"/>
    <property type="molecule type" value="Genomic_DNA"/>
</dbReference>
<proteinExistence type="predicted"/>
<sequence length="169" mass="17950">MGTRSLRLRHCAALLGAGLLLACSPQAGAEAAAQAERETTAERHPVSGLRIVPLTVESGDTVHRFKAEVANTPEAQARGLMFRTELGPDEAMIFPRDGTESARFWMKNTPLPLDIIFIGPNGRISNIAAMTTPYSLDGVESEGVVTGVLELVGGRAAELGISPGDKVEW</sequence>
<evidence type="ECO:0000313" key="4">
    <source>
        <dbReference type="Proteomes" id="UP000446786"/>
    </source>
</evidence>
<dbReference type="RefSeq" id="WP_160778796.1">
    <property type="nucleotide sequence ID" value="NZ_BAAAZF010000001.1"/>
</dbReference>
<feature type="signal peptide" evidence="1">
    <location>
        <begin position="1"/>
        <end position="29"/>
    </location>
</feature>
<feature type="chain" id="PRO_5044663524" evidence="1">
    <location>
        <begin position="30"/>
        <end position="169"/>
    </location>
</feature>
<dbReference type="AlphaFoldDB" id="A0A845AKQ6"/>
<dbReference type="InterPro" id="IPR038695">
    <property type="entry name" value="Saro_0823-like_sf"/>
</dbReference>
<name>A0A845AKQ6_9SPHN</name>
<dbReference type="Proteomes" id="UP000446786">
    <property type="component" value="Unassembled WGS sequence"/>
</dbReference>
<keyword evidence="4" id="KW-1185">Reference proteome</keyword>
<evidence type="ECO:0000256" key="1">
    <source>
        <dbReference type="SAM" id="SignalP"/>
    </source>
</evidence>
<accession>A0A845AKQ6</accession>
<dbReference type="PANTHER" id="PTHR37953:SF1">
    <property type="entry name" value="UPF0127 PROTEIN MJ1496"/>
    <property type="match status" value="1"/>
</dbReference>
<reference evidence="2 4" key="1">
    <citation type="submission" date="2019-12" db="EMBL/GenBank/DDBJ databases">
        <title>Genomic-based taxomic classification of the family Erythrobacteraceae.</title>
        <authorList>
            <person name="Xu L."/>
        </authorList>
    </citation>
    <scope>NUCLEOTIDE SEQUENCE [LARGE SCALE GENOMIC DNA]</scope>
    <source>
        <strain evidence="2 4">JCM 16677</strain>
    </source>
</reference>
<dbReference type="InterPro" id="IPR003795">
    <property type="entry name" value="DUF192"/>
</dbReference>
<gene>
    <name evidence="2" type="ORF">GRI94_05825</name>
    <name evidence="3" type="ORF">GRI94_19915</name>
</gene>
<dbReference type="PANTHER" id="PTHR37953">
    <property type="entry name" value="UPF0127 PROTEIN MJ1496"/>
    <property type="match status" value="1"/>
</dbReference>
<keyword evidence="1" id="KW-0732">Signal</keyword>
<evidence type="ECO:0000313" key="2">
    <source>
        <dbReference type="EMBL" id="MXP31342.1"/>
    </source>
</evidence>
<dbReference type="Pfam" id="PF02643">
    <property type="entry name" value="DUF192"/>
    <property type="match status" value="1"/>
</dbReference>